<accession>A0A6B2NWI2</accession>
<sequence length="861" mass="93940">MFQRKRERGSTVLGVIVGGGLAVLVLLVALLTRQALRDVESLKSAMSDNVQWTLSQTEVDHVHLVIALKNALAVQGRDLTAAEVEEIRKGFDIFFSRSDMLKDGRLFATLNSQPEFAVPLRRIQSVLTANLPVIDGPDDRLIEALPGLMAEIDELRPQVREISVQGLALLARQSDMRREALVTTITRLMALVAGLSVALVTVSTYLLIVNRKTHKRGIQIQQVSERIKTVLATSQDAVVVLDISWKVTEFNAVAERMFGFRAGDVIGRPVSENVIPLNMRDLLHQRDRRSAGKKQIVTAGPRLEQYSATRKDGTVFPAELTLQSAFDGTEEIIVGFIRDISRQVADEQELVEARDRALTGEKVKAEFLTVMSHEIRTPLNGILGNLSLLEETELSEEQSAFVRSMEISGKLLMGHVNAVLDIASLEAGKMAVVLSTVNINEVLQECVESQFGSAAARGNSLEWHWVGERRPWVITDRRHLQQILLNLLGNAIKFTENGHIAIEVEQSPLPSNGTQAQPGLEFRVVDTGMGIPEEQFDLIFDDFRTTDASFRRSAGGTGLGLGIARRLARNLGGEIAVESMLGEGSVFHFHIPVKIAAAPDAHGGEDNRVSDSATLDILVVEDNEINLQVVSTMLRKQGHRVAAAVNGQAAVEQAADRRFDLILMDISMPVMDGLEATRLIRRGTGASRDSVIVAFSANVLPGDRQSFLAEGMNGFLGKPLVLKDLRRLLLEHVPKARARRANGAADVAETHGSELVRTRISEMREVLGDDGTGQLLQRLTCEFDDLLAGIEDDLRAGGGWPALADSIHKAAGSAGAFGLVEMQTLLAEMEDAAKASDAAAIRVGKARLEGAWSESRPLLRL</sequence>
<dbReference type="PROSITE" id="PS50110">
    <property type="entry name" value="RESPONSE_REGULATORY"/>
    <property type="match status" value="1"/>
</dbReference>
<gene>
    <name evidence="19" type="ORF">G0P99_17660</name>
</gene>
<dbReference type="CDD" id="cd17546">
    <property type="entry name" value="REC_hyHK_CKI1_RcsC-like"/>
    <property type="match status" value="1"/>
</dbReference>
<dbReference type="RefSeq" id="WP_164131804.1">
    <property type="nucleotide sequence ID" value="NZ_JAAGOX010000043.1"/>
</dbReference>
<dbReference type="GO" id="GO:0005886">
    <property type="term" value="C:plasma membrane"/>
    <property type="evidence" value="ECO:0007669"/>
    <property type="project" value="UniProtKB-SubCell"/>
</dbReference>
<name>A0A6B2NWI2_9RHOB</name>
<dbReference type="GO" id="GO:0000155">
    <property type="term" value="F:phosphorelay sensor kinase activity"/>
    <property type="evidence" value="ECO:0007669"/>
    <property type="project" value="InterPro"/>
</dbReference>
<evidence type="ECO:0000256" key="1">
    <source>
        <dbReference type="ARBA" id="ARBA00000085"/>
    </source>
</evidence>
<evidence type="ECO:0000259" key="15">
    <source>
        <dbReference type="PROSITE" id="PS50109"/>
    </source>
</evidence>
<dbReference type="Pfam" id="PF00072">
    <property type="entry name" value="Response_reg"/>
    <property type="match status" value="1"/>
</dbReference>
<feature type="domain" description="Response regulatory" evidence="16">
    <location>
        <begin position="616"/>
        <end position="733"/>
    </location>
</feature>
<dbReference type="Gene3D" id="1.10.287.130">
    <property type="match status" value="1"/>
</dbReference>
<dbReference type="PROSITE" id="PS50109">
    <property type="entry name" value="HIS_KIN"/>
    <property type="match status" value="1"/>
</dbReference>
<proteinExistence type="predicted"/>
<comment type="catalytic activity">
    <reaction evidence="1">
        <text>ATP + protein L-histidine = ADP + protein N-phospho-L-histidine.</text>
        <dbReference type="EC" id="2.7.13.3"/>
    </reaction>
</comment>
<dbReference type="SUPFAM" id="SSF52172">
    <property type="entry name" value="CheY-like"/>
    <property type="match status" value="1"/>
</dbReference>
<dbReference type="CDD" id="cd16922">
    <property type="entry name" value="HATPase_EvgS-ArcB-TorS-like"/>
    <property type="match status" value="1"/>
</dbReference>
<dbReference type="InterPro" id="IPR004358">
    <property type="entry name" value="Sig_transdc_His_kin-like_C"/>
</dbReference>
<dbReference type="PANTHER" id="PTHR45339:SF1">
    <property type="entry name" value="HYBRID SIGNAL TRANSDUCTION HISTIDINE KINASE J"/>
    <property type="match status" value="1"/>
</dbReference>
<dbReference type="Pfam" id="PF01627">
    <property type="entry name" value="Hpt"/>
    <property type="match status" value="1"/>
</dbReference>
<dbReference type="PRINTS" id="PR00344">
    <property type="entry name" value="BCTRLSENSOR"/>
</dbReference>
<dbReference type="SUPFAM" id="SSF55785">
    <property type="entry name" value="PYP-like sensor domain (PAS domain)"/>
    <property type="match status" value="1"/>
</dbReference>
<dbReference type="CDD" id="cd00082">
    <property type="entry name" value="HisKA"/>
    <property type="match status" value="1"/>
</dbReference>
<dbReference type="Gene3D" id="3.30.450.20">
    <property type="entry name" value="PAS domain"/>
    <property type="match status" value="1"/>
</dbReference>
<evidence type="ECO:0000256" key="13">
    <source>
        <dbReference type="PROSITE-ProRule" id="PRU00169"/>
    </source>
</evidence>
<organism evidence="19">
    <name type="scientific">Ruegeria sp. PrR005</name>
    <dbReference type="NCBI Taxonomy" id="2706882"/>
    <lineage>
        <taxon>Bacteria</taxon>
        <taxon>Pseudomonadati</taxon>
        <taxon>Pseudomonadota</taxon>
        <taxon>Alphaproteobacteria</taxon>
        <taxon>Rhodobacterales</taxon>
        <taxon>Roseobacteraceae</taxon>
        <taxon>Ruegeria</taxon>
    </lineage>
</organism>
<comment type="subcellular location">
    <subcellularLocation>
        <location evidence="2">Cell membrane</location>
        <topology evidence="2">Multi-pass membrane protein</topology>
    </subcellularLocation>
</comment>
<evidence type="ECO:0000256" key="14">
    <source>
        <dbReference type="SAM" id="Phobius"/>
    </source>
</evidence>
<dbReference type="InterPro" id="IPR011006">
    <property type="entry name" value="CheY-like_superfamily"/>
</dbReference>
<dbReference type="Pfam" id="PF02518">
    <property type="entry name" value="HATPase_c"/>
    <property type="match status" value="1"/>
</dbReference>
<evidence type="ECO:0000259" key="17">
    <source>
        <dbReference type="PROSITE" id="PS50112"/>
    </source>
</evidence>
<dbReference type="InterPro" id="IPR013767">
    <property type="entry name" value="PAS_fold"/>
</dbReference>
<dbReference type="SMART" id="SM00091">
    <property type="entry name" value="PAS"/>
    <property type="match status" value="1"/>
</dbReference>
<dbReference type="NCBIfam" id="TIGR00229">
    <property type="entry name" value="sensory_box"/>
    <property type="match status" value="1"/>
</dbReference>
<protein>
    <recommendedName>
        <fullName evidence="3">histidine kinase</fullName>
        <ecNumber evidence="3">2.7.13.3</ecNumber>
    </recommendedName>
</protein>
<dbReference type="InterPro" id="IPR036890">
    <property type="entry name" value="HATPase_C_sf"/>
</dbReference>
<dbReference type="InterPro" id="IPR000014">
    <property type="entry name" value="PAS"/>
</dbReference>
<dbReference type="PANTHER" id="PTHR45339">
    <property type="entry name" value="HYBRID SIGNAL TRANSDUCTION HISTIDINE KINASE J"/>
    <property type="match status" value="1"/>
</dbReference>
<reference evidence="19" key="1">
    <citation type="submission" date="2020-02" db="EMBL/GenBank/DDBJ databases">
        <title>Delineation of the pyrene-degrading pathway in Roseobacter clade bacteria by genomic analysis.</title>
        <authorList>
            <person name="Zhou H."/>
            <person name="Wang H."/>
        </authorList>
    </citation>
    <scope>NUCLEOTIDE SEQUENCE</scope>
    <source>
        <strain evidence="19">PrR005</strain>
    </source>
</reference>
<evidence type="ECO:0000256" key="9">
    <source>
        <dbReference type="ARBA" id="ARBA00022989"/>
    </source>
</evidence>
<dbReference type="SMART" id="SM00388">
    <property type="entry name" value="HisKA"/>
    <property type="match status" value="1"/>
</dbReference>
<evidence type="ECO:0000256" key="4">
    <source>
        <dbReference type="ARBA" id="ARBA00022475"/>
    </source>
</evidence>
<keyword evidence="7" id="KW-0547">Nucleotide-binding</keyword>
<evidence type="ECO:0000256" key="8">
    <source>
        <dbReference type="ARBA" id="ARBA00022840"/>
    </source>
</evidence>
<dbReference type="Pfam" id="PF00512">
    <property type="entry name" value="HisKA"/>
    <property type="match status" value="1"/>
</dbReference>
<dbReference type="FunFam" id="3.30.565.10:FF:000010">
    <property type="entry name" value="Sensor histidine kinase RcsC"/>
    <property type="match status" value="1"/>
</dbReference>
<evidence type="ECO:0000259" key="16">
    <source>
        <dbReference type="PROSITE" id="PS50110"/>
    </source>
</evidence>
<dbReference type="PROSITE" id="PS50894">
    <property type="entry name" value="HPT"/>
    <property type="match status" value="1"/>
</dbReference>
<dbReference type="InterPro" id="IPR005467">
    <property type="entry name" value="His_kinase_dom"/>
</dbReference>
<dbReference type="InterPro" id="IPR035965">
    <property type="entry name" value="PAS-like_dom_sf"/>
</dbReference>
<dbReference type="SMART" id="SM00448">
    <property type="entry name" value="REC"/>
    <property type="match status" value="1"/>
</dbReference>
<evidence type="ECO:0000256" key="12">
    <source>
        <dbReference type="PROSITE-ProRule" id="PRU00110"/>
    </source>
</evidence>
<dbReference type="InterPro" id="IPR036097">
    <property type="entry name" value="HisK_dim/P_sf"/>
</dbReference>
<dbReference type="GO" id="GO:0005524">
    <property type="term" value="F:ATP binding"/>
    <property type="evidence" value="ECO:0007669"/>
    <property type="project" value="UniProtKB-KW"/>
</dbReference>
<dbReference type="InterPro" id="IPR008207">
    <property type="entry name" value="Sig_transdc_His_kin_Hpt_dom"/>
</dbReference>
<dbReference type="InterPro" id="IPR001789">
    <property type="entry name" value="Sig_transdc_resp-reg_receiver"/>
</dbReference>
<dbReference type="GO" id="GO:0006355">
    <property type="term" value="P:regulation of DNA-templated transcription"/>
    <property type="evidence" value="ECO:0007669"/>
    <property type="project" value="InterPro"/>
</dbReference>
<evidence type="ECO:0000256" key="2">
    <source>
        <dbReference type="ARBA" id="ARBA00004651"/>
    </source>
</evidence>
<dbReference type="EC" id="2.7.13.3" evidence="3"/>
<feature type="domain" description="HPt" evidence="18">
    <location>
        <begin position="768"/>
        <end position="861"/>
    </location>
</feature>
<dbReference type="CDD" id="cd00130">
    <property type="entry name" value="PAS"/>
    <property type="match status" value="1"/>
</dbReference>
<evidence type="ECO:0000313" key="19">
    <source>
        <dbReference type="EMBL" id="NDW46779.1"/>
    </source>
</evidence>
<dbReference type="InterPro" id="IPR036641">
    <property type="entry name" value="HPT_dom_sf"/>
</dbReference>
<feature type="domain" description="PAS" evidence="17">
    <location>
        <begin position="223"/>
        <end position="288"/>
    </location>
</feature>
<evidence type="ECO:0000256" key="6">
    <source>
        <dbReference type="ARBA" id="ARBA00022692"/>
    </source>
</evidence>
<evidence type="ECO:0000256" key="3">
    <source>
        <dbReference type="ARBA" id="ARBA00012438"/>
    </source>
</evidence>
<evidence type="ECO:0000256" key="11">
    <source>
        <dbReference type="ARBA" id="ARBA00023136"/>
    </source>
</evidence>
<dbReference type="Pfam" id="PF00989">
    <property type="entry name" value="PAS"/>
    <property type="match status" value="1"/>
</dbReference>
<keyword evidence="4" id="KW-1003">Cell membrane</keyword>
<feature type="transmembrane region" description="Helical" evidence="14">
    <location>
        <begin position="12"/>
        <end position="31"/>
    </location>
</feature>
<evidence type="ECO:0000256" key="5">
    <source>
        <dbReference type="ARBA" id="ARBA00022553"/>
    </source>
</evidence>
<dbReference type="AlphaFoldDB" id="A0A6B2NWI2"/>
<keyword evidence="6 14" id="KW-0812">Transmembrane</keyword>
<feature type="domain" description="Histidine kinase" evidence="15">
    <location>
        <begin position="370"/>
        <end position="595"/>
    </location>
</feature>
<keyword evidence="5 13" id="KW-0597">Phosphoprotein</keyword>
<dbReference type="Gene3D" id="3.30.565.10">
    <property type="entry name" value="Histidine kinase-like ATPase, C-terminal domain"/>
    <property type="match status" value="1"/>
</dbReference>
<dbReference type="SUPFAM" id="SSF47226">
    <property type="entry name" value="Histidine-containing phosphotransfer domain, HPT domain"/>
    <property type="match status" value="1"/>
</dbReference>
<dbReference type="Gene3D" id="3.40.50.2300">
    <property type="match status" value="1"/>
</dbReference>
<evidence type="ECO:0000256" key="10">
    <source>
        <dbReference type="ARBA" id="ARBA00023012"/>
    </source>
</evidence>
<dbReference type="InterPro" id="IPR003594">
    <property type="entry name" value="HATPase_dom"/>
</dbReference>
<keyword evidence="8" id="KW-0067">ATP-binding</keyword>
<evidence type="ECO:0000259" key="18">
    <source>
        <dbReference type="PROSITE" id="PS50894"/>
    </source>
</evidence>
<dbReference type="SMART" id="SM00387">
    <property type="entry name" value="HATPase_c"/>
    <property type="match status" value="1"/>
</dbReference>
<dbReference type="SUPFAM" id="SSF55874">
    <property type="entry name" value="ATPase domain of HSP90 chaperone/DNA topoisomerase II/histidine kinase"/>
    <property type="match status" value="1"/>
</dbReference>
<evidence type="ECO:0000256" key="7">
    <source>
        <dbReference type="ARBA" id="ARBA00022741"/>
    </source>
</evidence>
<keyword evidence="10" id="KW-0902">Two-component regulatory system</keyword>
<feature type="modified residue" description="4-aspartylphosphate" evidence="13">
    <location>
        <position position="665"/>
    </location>
</feature>
<dbReference type="SUPFAM" id="SSF47384">
    <property type="entry name" value="Homodimeric domain of signal transducing histidine kinase"/>
    <property type="match status" value="1"/>
</dbReference>
<keyword evidence="11 14" id="KW-0472">Membrane</keyword>
<feature type="modified residue" description="Phosphohistidine" evidence="12">
    <location>
        <position position="808"/>
    </location>
</feature>
<dbReference type="InterPro" id="IPR003661">
    <property type="entry name" value="HisK_dim/P_dom"/>
</dbReference>
<comment type="caution">
    <text evidence="19">The sequence shown here is derived from an EMBL/GenBank/DDBJ whole genome shotgun (WGS) entry which is preliminary data.</text>
</comment>
<dbReference type="EMBL" id="JAAGOX010000043">
    <property type="protein sequence ID" value="NDW46779.1"/>
    <property type="molecule type" value="Genomic_DNA"/>
</dbReference>
<dbReference type="Gene3D" id="1.20.120.160">
    <property type="entry name" value="HPT domain"/>
    <property type="match status" value="1"/>
</dbReference>
<feature type="transmembrane region" description="Helical" evidence="14">
    <location>
        <begin position="188"/>
        <end position="208"/>
    </location>
</feature>
<keyword evidence="9 14" id="KW-1133">Transmembrane helix</keyword>
<dbReference type="PROSITE" id="PS50112">
    <property type="entry name" value="PAS"/>
    <property type="match status" value="1"/>
</dbReference>